<dbReference type="EMBL" id="WQMS01000016">
    <property type="protein sequence ID" value="MVO78891.1"/>
    <property type="molecule type" value="Genomic_DNA"/>
</dbReference>
<gene>
    <name evidence="3" type="ORF">GON01_13225</name>
</gene>
<reference evidence="3 4" key="1">
    <citation type="submission" date="2019-12" db="EMBL/GenBank/DDBJ databases">
        <authorList>
            <person name="Huq M.A."/>
        </authorList>
    </citation>
    <scope>NUCLEOTIDE SEQUENCE [LARGE SCALE GENOMIC DNA]</scope>
    <source>
        <strain evidence="3 4">MAH-20</strain>
    </source>
</reference>
<dbReference type="AlphaFoldDB" id="A0A6I4J7Q2"/>
<feature type="signal peptide" evidence="1">
    <location>
        <begin position="1"/>
        <end position="20"/>
    </location>
</feature>
<sequence length="141" mass="14502">MKKIGLIGAALATVAGGAFAAAPANAQYYGGYSSRGHYGNGYNGNRGYYDSRYGNGYYGNRYYGNRYGNGYYGNRSYYGRHSYAYRCRGSGTTGTVLGAIVGGLLGDAAVGRHGDGTAGAIVGAGVGALAGRAIDRSGDRC</sequence>
<dbReference type="Proteomes" id="UP000441389">
    <property type="component" value="Unassembled WGS sequence"/>
</dbReference>
<organism evidence="3 4">
    <name type="scientific">Sphingomonas horti</name>
    <dbReference type="NCBI Taxonomy" id="2682842"/>
    <lineage>
        <taxon>Bacteria</taxon>
        <taxon>Pseudomonadati</taxon>
        <taxon>Pseudomonadota</taxon>
        <taxon>Alphaproteobacteria</taxon>
        <taxon>Sphingomonadales</taxon>
        <taxon>Sphingomonadaceae</taxon>
        <taxon>Sphingomonas</taxon>
    </lineage>
</organism>
<name>A0A6I4J7Q2_9SPHN</name>
<dbReference type="Pfam" id="PF13488">
    <property type="entry name" value="Gly-zipper_Omp"/>
    <property type="match status" value="1"/>
</dbReference>
<dbReference type="InterPro" id="IPR039567">
    <property type="entry name" value="Gly-zipper"/>
</dbReference>
<accession>A0A6I4J7Q2</accession>
<keyword evidence="4" id="KW-1185">Reference proteome</keyword>
<evidence type="ECO:0000256" key="1">
    <source>
        <dbReference type="SAM" id="SignalP"/>
    </source>
</evidence>
<proteinExistence type="predicted"/>
<comment type="caution">
    <text evidence="3">The sequence shown here is derived from an EMBL/GenBank/DDBJ whole genome shotgun (WGS) entry which is preliminary data.</text>
</comment>
<evidence type="ECO:0000313" key="4">
    <source>
        <dbReference type="Proteomes" id="UP000441389"/>
    </source>
</evidence>
<keyword evidence="1" id="KW-0732">Signal</keyword>
<feature type="chain" id="PRO_5026287083" evidence="1">
    <location>
        <begin position="21"/>
        <end position="141"/>
    </location>
</feature>
<evidence type="ECO:0000259" key="2">
    <source>
        <dbReference type="Pfam" id="PF13488"/>
    </source>
</evidence>
<protein>
    <submittedName>
        <fullName evidence="3">Glycine zipper 2TM domain-containing protein</fullName>
    </submittedName>
</protein>
<evidence type="ECO:0000313" key="3">
    <source>
        <dbReference type="EMBL" id="MVO78891.1"/>
    </source>
</evidence>
<feature type="domain" description="Glycine zipper" evidence="2">
    <location>
        <begin position="94"/>
        <end position="135"/>
    </location>
</feature>